<protein>
    <submittedName>
        <fullName evidence="2">Uncharacterized protein</fullName>
    </submittedName>
</protein>
<gene>
    <name evidence="2" type="ORF">TNCV_3613201</name>
</gene>
<sequence length="76" mass="8143">MKKARHHRSSVLVCLHSVGSSGRAQRHPSASNGPSRGGGSIPPPQIDTQLNRVVARWVAVANAGHLVWNHEEDSSC</sequence>
<proteinExistence type="predicted"/>
<evidence type="ECO:0000313" key="2">
    <source>
        <dbReference type="EMBL" id="GFY14131.1"/>
    </source>
</evidence>
<dbReference type="AlphaFoldDB" id="A0A8X6SL14"/>
<accession>A0A8X6SL14</accession>
<reference evidence="2" key="1">
    <citation type="submission" date="2020-08" db="EMBL/GenBank/DDBJ databases">
        <title>Multicomponent nature underlies the extraordinary mechanical properties of spider dragline silk.</title>
        <authorList>
            <person name="Kono N."/>
            <person name="Nakamura H."/>
            <person name="Mori M."/>
            <person name="Yoshida Y."/>
            <person name="Ohtoshi R."/>
            <person name="Malay A.D."/>
            <person name="Moran D.A.P."/>
            <person name="Tomita M."/>
            <person name="Numata K."/>
            <person name="Arakawa K."/>
        </authorList>
    </citation>
    <scope>NUCLEOTIDE SEQUENCE</scope>
</reference>
<keyword evidence="3" id="KW-1185">Reference proteome</keyword>
<evidence type="ECO:0000313" key="3">
    <source>
        <dbReference type="Proteomes" id="UP000887159"/>
    </source>
</evidence>
<evidence type="ECO:0000256" key="1">
    <source>
        <dbReference type="SAM" id="MobiDB-lite"/>
    </source>
</evidence>
<organism evidence="2 3">
    <name type="scientific">Trichonephila clavipes</name>
    <name type="common">Golden silk orbweaver</name>
    <name type="synonym">Nephila clavipes</name>
    <dbReference type="NCBI Taxonomy" id="2585209"/>
    <lineage>
        <taxon>Eukaryota</taxon>
        <taxon>Metazoa</taxon>
        <taxon>Ecdysozoa</taxon>
        <taxon>Arthropoda</taxon>
        <taxon>Chelicerata</taxon>
        <taxon>Arachnida</taxon>
        <taxon>Araneae</taxon>
        <taxon>Araneomorphae</taxon>
        <taxon>Entelegynae</taxon>
        <taxon>Araneoidea</taxon>
        <taxon>Nephilidae</taxon>
        <taxon>Trichonephila</taxon>
    </lineage>
</organism>
<name>A0A8X6SL14_TRICX</name>
<dbReference type="Proteomes" id="UP000887159">
    <property type="component" value="Unassembled WGS sequence"/>
</dbReference>
<comment type="caution">
    <text evidence="2">The sequence shown here is derived from an EMBL/GenBank/DDBJ whole genome shotgun (WGS) entry which is preliminary data.</text>
</comment>
<feature type="region of interest" description="Disordered" evidence="1">
    <location>
        <begin position="16"/>
        <end position="48"/>
    </location>
</feature>
<dbReference type="EMBL" id="BMAU01021327">
    <property type="protein sequence ID" value="GFY14131.1"/>
    <property type="molecule type" value="Genomic_DNA"/>
</dbReference>